<dbReference type="OrthoDB" id="6366357at2759"/>
<dbReference type="PANTHER" id="PTHR47890">
    <property type="entry name" value="LD24308P"/>
    <property type="match status" value="1"/>
</dbReference>
<dbReference type="InterPro" id="IPR032062">
    <property type="entry name" value="DUF4803"/>
</dbReference>
<gene>
    <name evidence="2" type="ORF">DSTB1V02_LOCUS3493</name>
</gene>
<organism evidence="2">
    <name type="scientific">Darwinula stevensoni</name>
    <dbReference type="NCBI Taxonomy" id="69355"/>
    <lineage>
        <taxon>Eukaryota</taxon>
        <taxon>Metazoa</taxon>
        <taxon>Ecdysozoa</taxon>
        <taxon>Arthropoda</taxon>
        <taxon>Crustacea</taxon>
        <taxon>Oligostraca</taxon>
        <taxon>Ostracoda</taxon>
        <taxon>Podocopa</taxon>
        <taxon>Podocopida</taxon>
        <taxon>Darwinulocopina</taxon>
        <taxon>Darwinuloidea</taxon>
        <taxon>Darwinulidae</taxon>
        <taxon>Darwinula</taxon>
    </lineage>
</organism>
<keyword evidence="3" id="KW-1185">Reference proteome</keyword>
<accession>A0A7R8X3Y9</accession>
<evidence type="ECO:0000313" key="3">
    <source>
        <dbReference type="Proteomes" id="UP000677054"/>
    </source>
</evidence>
<feature type="compositionally biased region" description="Basic and acidic residues" evidence="1">
    <location>
        <begin position="445"/>
        <end position="459"/>
    </location>
</feature>
<reference evidence="2" key="1">
    <citation type="submission" date="2020-11" db="EMBL/GenBank/DDBJ databases">
        <authorList>
            <person name="Tran Van P."/>
        </authorList>
    </citation>
    <scope>NUCLEOTIDE SEQUENCE</scope>
</reference>
<dbReference type="Proteomes" id="UP000677054">
    <property type="component" value="Unassembled WGS sequence"/>
</dbReference>
<dbReference type="Pfam" id="PF16061">
    <property type="entry name" value="DUF4803"/>
    <property type="match status" value="1"/>
</dbReference>
<name>A0A7R8X3Y9_9CRUS</name>
<feature type="region of interest" description="Disordered" evidence="1">
    <location>
        <begin position="445"/>
        <end position="482"/>
    </location>
</feature>
<dbReference type="PANTHER" id="PTHR47890:SF1">
    <property type="entry name" value="LD24308P"/>
    <property type="match status" value="1"/>
</dbReference>
<dbReference type="AlphaFoldDB" id="A0A7R8X3Y9"/>
<dbReference type="EMBL" id="CAJPEV010000458">
    <property type="protein sequence ID" value="CAG0885492.1"/>
    <property type="molecule type" value="Genomic_DNA"/>
</dbReference>
<protein>
    <submittedName>
        <fullName evidence="2">Uncharacterized protein</fullName>
    </submittedName>
</protein>
<dbReference type="EMBL" id="LR899975">
    <property type="protein sequence ID" value="CAD7243577.1"/>
    <property type="molecule type" value="Genomic_DNA"/>
</dbReference>
<proteinExistence type="predicted"/>
<evidence type="ECO:0000256" key="1">
    <source>
        <dbReference type="SAM" id="MobiDB-lite"/>
    </source>
</evidence>
<evidence type="ECO:0000313" key="2">
    <source>
        <dbReference type="EMBL" id="CAD7243577.1"/>
    </source>
</evidence>
<sequence length="482" mass="54362">MISYVRPIWSLYSRWKEYMNYRNDLERETLDDLASAVVSHHPHSTLSLLWSIHDLVVPHKASIRAGIFQHLKDLIDHDAATCDLGQSPQQLAYGLYKLIAATETKAFAMMTFSWMLLRESGKGNFSRETKLAQLGHVKREEEALMNAREVMENLSRVFWRCDPEVHLEGVTYLQVTDLLQGYIENEVDMNSEGTCTQTCSAYGNGFPDVRTGCTDNRKQKFCSMQRPCNGNIFNCKFIDADAWVCLSDKPERRYGYIEYENADPGKVVTGIKFEKVDNIFYLKIQQGYPMAGGEVKPSSVEWKPVDPYETLSAAPKDGYMTLTYEDRAVDLDDLFAPAGHVITGVGFRRLGAHLGLTIQVTPINFTTGELKPDLSYWKSNMNTDASDKNPRKQLPLVDVAVPIYTVFDSVVDSHHDMWLQFGPTSEVKDAAQTTVPFLDAQEVFSRDKEQAPGGMREDLQGSMRENSYESHEGGSVHVSGGE</sequence>